<organism evidence="3 4">
    <name type="scientific">Marispirochaeta aestuarii</name>
    <dbReference type="NCBI Taxonomy" id="1963862"/>
    <lineage>
        <taxon>Bacteria</taxon>
        <taxon>Pseudomonadati</taxon>
        <taxon>Spirochaetota</taxon>
        <taxon>Spirochaetia</taxon>
        <taxon>Spirochaetales</taxon>
        <taxon>Spirochaetaceae</taxon>
        <taxon>Marispirochaeta</taxon>
    </lineage>
</organism>
<keyword evidence="1" id="KW-0472">Membrane</keyword>
<comment type="caution">
    <text evidence="3">The sequence shown here is derived from an EMBL/GenBank/DDBJ whole genome shotgun (WGS) entry which is preliminary data.</text>
</comment>
<dbReference type="InterPro" id="IPR003399">
    <property type="entry name" value="Mce/MlaD"/>
</dbReference>
<feature type="domain" description="Mce/MlaD" evidence="2">
    <location>
        <begin position="43"/>
        <end position="107"/>
    </location>
</feature>
<dbReference type="RefSeq" id="WP_083052902.1">
    <property type="nucleotide sequence ID" value="NZ_MWQY01000030.1"/>
</dbReference>
<dbReference type="PANTHER" id="PTHR33371">
    <property type="entry name" value="INTERMEMBRANE PHOSPHOLIPID TRANSPORT SYSTEM BINDING PROTEIN MLAD-RELATED"/>
    <property type="match status" value="1"/>
</dbReference>
<dbReference type="InterPro" id="IPR052336">
    <property type="entry name" value="MlaD_Phospholipid_Transporter"/>
</dbReference>
<feature type="transmembrane region" description="Helical" evidence="1">
    <location>
        <begin position="12"/>
        <end position="32"/>
    </location>
</feature>
<dbReference type="Pfam" id="PF02470">
    <property type="entry name" value="MlaD"/>
    <property type="match status" value="1"/>
</dbReference>
<name>A0A1Y1RUK8_9SPIO</name>
<evidence type="ECO:0000259" key="2">
    <source>
        <dbReference type="Pfam" id="PF02470"/>
    </source>
</evidence>
<keyword evidence="4" id="KW-1185">Reference proteome</keyword>
<dbReference type="AlphaFoldDB" id="A0A1Y1RUK8"/>
<accession>A0A1Y1RUK8</accession>
<reference evidence="3 4" key="1">
    <citation type="submission" date="2017-03" db="EMBL/GenBank/DDBJ databases">
        <title>Draft Genome sequence of Marispirochaeta sp. strain JC444.</title>
        <authorList>
            <person name="Shivani Y."/>
            <person name="Subhash Y."/>
            <person name="Sasikala C."/>
            <person name="Ramana C."/>
        </authorList>
    </citation>
    <scope>NUCLEOTIDE SEQUENCE [LARGE SCALE GENOMIC DNA]</scope>
    <source>
        <strain evidence="3 4">JC444</strain>
    </source>
</reference>
<keyword evidence="1" id="KW-1133">Transmembrane helix</keyword>
<keyword evidence="1" id="KW-0812">Transmembrane</keyword>
<dbReference type="Proteomes" id="UP000192343">
    <property type="component" value="Unassembled WGS sequence"/>
</dbReference>
<dbReference type="EMBL" id="MWQY01000030">
    <property type="protein sequence ID" value="ORC30673.1"/>
    <property type="molecule type" value="Genomic_DNA"/>
</dbReference>
<evidence type="ECO:0000256" key="1">
    <source>
        <dbReference type="SAM" id="Phobius"/>
    </source>
</evidence>
<dbReference type="PANTHER" id="PTHR33371:SF4">
    <property type="entry name" value="INTERMEMBRANE PHOSPHOLIPID TRANSPORT SYSTEM BINDING PROTEIN MLAD"/>
    <property type="match status" value="1"/>
</dbReference>
<protein>
    <recommendedName>
        <fullName evidence="2">Mce/MlaD domain-containing protein</fullName>
    </recommendedName>
</protein>
<dbReference type="OrthoDB" id="367343at2"/>
<evidence type="ECO:0000313" key="3">
    <source>
        <dbReference type="EMBL" id="ORC30673.1"/>
    </source>
</evidence>
<evidence type="ECO:0000313" key="4">
    <source>
        <dbReference type="Proteomes" id="UP000192343"/>
    </source>
</evidence>
<sequence length="343" mass="37400">MKFKIRYAEQITGIFVLLAIVFVGLVMILMGINQRWFKNDPSFYSIFDSAEGLKRGMSITLKGFQVGKVNDISLMDDNRVEINFSIFDNFHEKIYENSILELASNPLGLGGGLILYPGLKPTDPLPGGAYIPSTDFDEGRRLVSAGLVQISRSDAVNVLMNDVSTIIAVATDTLLSLNDLIETTTSTLAGQNPGPVGGTIRNVESISSQLADSMEGLTGRLNATMANVEKLSGELSDPRKFMSDIVASDSSIAMFLDDKARLYTEIEGILTGINKSLVQLEEFAVFINATTPQLSGIIEDGRVALDHGKDVLEALKNNPLLRGGISETKEQAAIYKSYRDRDF</sequence>
<proteinExistence type="predicted"/>
<dbReference type="STRING" id="1963862.B4O97_17965"/>
<gene>
    <name evidence="3" type="ORF">B4O97_17965</name>
</gene>